<sequence>MTLRIASLNMNGCREALRRYYAASLAKQHNVSVLFVQETHLPFFSHFSNTSSGVATVLSPNFTPDTVSQVEVIKGRVLDVRAQVGNTAIHLVNVYAPTTDSERPGFLQLLRNHLGGIPEDEFVVMGGDYNCTLDALDRTGKGHCNAKLWGELQALLDPSDLVDVWQLHHPRRRSFTYTRTRV</sequence>
<dbReference type="GO" id="GO:0008311">
    <property type="term" value="F:double-stranded DNA 3'-5' DNA exonuclease activity"/>
    <property type="evidence" value="ECO:0007669"/>
    <property type="project" value="UniProtKB-EC"/>
</dbReference>
<dbReference type="PANTHER" id="PTHR22748">
    <property type="entry name" value="AP ENDONUCLEASE"/>
    <property type="match status" value="1"/>
</dbReference>
<dbReference type="GO" id="GO:0046872">
    <property type="term" value="F:metal ion binding"/>
    <property type="evidence" value="ECO:0007669"/>
    <property type="project" value="UniProtKB-KW"/>
</dbReference>
<keyword evidence="8" id="KW-0234">DNA repair</keyword>
<evidence type="ECO:0000256" key="9">
    <source>
        <dbReference type="PIRSR" id="PIRSR604808-2"/>
    </source>
</evidence>
<dbReference type="PANTHER" id="PTHR22748:SF4">
    <property type="entry name" value="DNA-(APURINIC OR APYRIMIDINIC SITE) ENDONUCLEASE 2"/>
    <property type="match status" value="1"/>
</dbReference>
<comment type="catalytic activity">
    <reaction evidence="1">
        <text>Exonucleolytic cleavage in the 3'- to 5'-direction to yield nucleoside 5'-phosphates.</text>
        <dbReference type="EC" id="3.1.11.2"/>
    </reaction>
</comment>
<name>A0A3B5LP95_9TELE</name>
<feature type="site" description="Transition state stabilizer" evidence="10">
    <location>
        <position position="130"/>
    </location>
</feature>
<dbReference type="Gene3D" id="3.60.10.10">
    <property type="entry name" value="Endonuclease/exonuclease/phosphatase"/>
    <property type="match status" value="1"/>
</dbReference>
<evidence type="ECO:0000256" key="2">
    <source>
        <dbReference type="ARBA" id="ARBA00007092"/>
    </source>
</evidence>
<dbReference type="Pfam" id="PF03372">
    <property type="entry name" value="Exo_endo_phos"/>
    <property type="match status" value="1"/>
</dbReference>
<evidence type="ECO:0000256" key="3">
    <source>
        <dbReference type="ARBA" id="ARBA00012115"/>
    </source>
</evidence>
<organism evidence="12 13">
    <name type="scientific">Xiphophorus couchianus</name>
    <name type="common">Monterrey platyfish</name>
    <dbReference type="NCBI Taxonomy" id="32473"/>
    <lineage>
        <taxon>Eukaryota</taxon>
        <taxon>Metazoa</taxon>
        <taxon>Chordata</taxon>
        <taxon>Craniata</taxon>
        <taxon>Vertebrata</taxon>
        <taxon>Euteleostomi</taxon>
        <taxon>Actinopterygii</taxon>
        <taxon>Neopterygii</taxon>
        <taxon>Teleostei</taxon>
        <taxon>Neoteleostei</taxon>
        <taxon>Acanthomorphata</taxon>
        <taxon>Ovalentaria</taxon>
        <taxon>Atherinomorphae</taxon>
        <taxon>Cyprinodontiformes</taxon>
        <taxon>Poeciliidae</taxon>
        <taxon>Poeciliinae</taxon>
        <taxon>Xiphophorus</taxon>
    </lineage>
</organism>
<keyword evidence="4 9" id="KW-0479">Metal-binding</keyword>
<evidence type="ECO:0000256" key="4">
    <source>
        <dbReference type="ARBA" id="ARBA00022723"/>
    </source>
</evidence>
<keyword evidence="5" id="KW-0227">DNA damage</keyword>
<dbReference type="GO" id="GO:0008081">
    <property type="term" value="F:phosphoric diester hydrolase activity"/>
    <property type="evidence" value="ECO:0007669"/>
    <property type="project" value="TreeGrafter"/>
</dbReference>
<evidence type="ECO:0000256" key="7">
    <source>
        <dbReference type="ARBA" id="ARBA00022842"/>
    </source>
</evidence>
<dbReference type="GO" id="GO:0003906">
    <property type="term" value="F:DNA-(apurinic or apyrimidinic site) endonuclease activity"/>
    <property type="evidence" value="ECO:0007669"/>
    <property type="project" value="TreeGrafter"/>
</dbReference>
<dbReference type="EC" id="3.1.11.2" evidence="3"/>
<dbReference type="GO" id="GO:0006284">
    <property type="term" value="P:base-excision repair"/>
    <property type="evidence" value="ECO:0007669"/>
    <property type="project" value="TreeGrafter"/>
</dbReference>
<dbReference type="GO" id="GO:0005634">
    <property type="term" value="C:nucleus"/>
    <property type="evidence" value="ECO:0007669"/>
    <property type="project" value="TreeGrafter"/>
</dbReference>
<evidence type="ECO:0000313" key="13">
    <source>
        <dbReference type="Proteomes" id="UP000261380"/>
    </source>
</evidence>
<keyword evidence="9" id="KW-0464">Manganese</keyword>
<reference evidence="12" key="2">
    <citation type="submission" date="2025-09" db="UniProtKB">
        <authorList>
            <consortium name="Ensembl"/>
        </authorList>
    </citation>
    <scope>IDENTIFICATION</scope>
</reference>
<reference evidence="12" key="1">
    <citation type="submission" date="2025-08" db="UniProtKB">
        <authorList>
            <consortium name="Ensembl"/>
        </authorList>
    </citation>
    <scope>IDENTIFICATION</scope>
</reference>
<proteinExistence type="inferred from homology"/>
<keyword evidence="6" id="KW-0378">Hydrolase</keyword>
<dbReference type="InterPro" id="IPR005135">
    <property type="entry name" value="Endo/exonuclease/phosphatase"/>
</dbReference>
<keyword evidence="7 9" id="KW-0460">Magnesium</keyword>
<dbReference type="Proteomes" id="UP000261380">
    <property type="component" value="Unplaced"/>
</dbReference>
<evidence type="ECO:0000256" key="1">
    <source>
        <dbReference type="ARBA" id="ARBA00000493"/>
    </source>
</evidence>
<dbReference type="SUPFAM" id="SSF56219">
    <property type="entry name" value="DNase I-like"/>
    <property type="match status" value="1"/>
</dbReference>
<evidence type="ECO:0000256" key="10">
    <source>
        <dbReference type="PIRSR" id="PIRSR604808-3"/>
    </source>
</evidence>
<dbReference type="Ensembl" id="ENSXCOT00000014083.1">
    <property type="protein sequence ID" value="ENSXCOP00000013913.1"/>
    <property type="gene ID" value="ENSXCOG00000010535.1"/>
</dbReference>
<feature type="binding site" evidence="9">
    <location>
        <position position="38"/>
    </location>
    <ligand>
        <name>Mg(2+)</name>
        <dbReference type="ChEBI" id="CHEBI:18420"/>
        <label>1</label>
    </ligand>
</feature>
<feature type="domain" description="Endonuclease/exonuclease/phosphatase" evidence="11">
    <location>
        <begin position="6"/>
        <end position="148"/>
    </location>
</feature>
<evidence type="ECO:0000256" key="6">
    <source>
        <dbReference type="ARBA" id="ARBA00022801"/>
    </source>
</evidence>
<feature type="binding site" evidence="9">
    <location>
        <position position="128"/>
    </location>
    <ligand>
        <name>Mg(2+)</name>
        <dbReference type="ChEBI" id="CHEBI:18420"/>
        <label>1</label>
    </ligand>
</feature>
<feature type="binding site" evidence="9">
    <location>
        <position position="130"/>
    </location>
    <ligand>
        <name>Mg(2+)</name>
        <dbReference type="ChEBI" id="CHEBI:18420"/>
        <label>1</label>
    </ligand>
</feature>
<comment type="cofactor">
    <cofactor evidence="9">
        <name>Mg(2+)</name>
        <dbReference type="ChEBI" id="CHEBI:18420"/>
    </cofactor>
    <cofactor evidence="9">
        <name>Mn(2+)</name>
        <dbReference type="ChEBI" id="CHEBI:29035"/>
    </cofactor>
    <text evidence="9">Probably binds two magnesium or manganese ions per subunit.</text>
</comment>
<comment type="similarity">
    <text evidence="2">Belongs to the DNA repair enzymes AP/ExoA family.</text>
</comment>
<evidence type="ECO:0000256" key="8">
    <source>
        <dbReference type="ARBA" id="ARBA00023204"/>
    </source>
</evidence>
<keyword evidence="13" id="KW-1185">Reference proteome</keyword>
<evidence type="ECO:0000259" key="11">
    <source>
        <dbReference type="Pfam" id="PF03372"/>
    </source>
</evidence>
<dbReference type="AlphaFoldDB" id="A0A3B5LP95"/>
<feature type="binding site" evidence="9">
    <location>
        <position position="9"/>
    </location>
    <ligand>
        <name>Mg(2+)</name>
        <dbReference type="ChEBI" id="CHEBI:18420"/>
        <label>1</label>
    </ligand>
</feature>
<protein>
    <recommendedName>
        <fullName evidence="3">exodeoxyribonuclease III</fullName>
        <ecNumber evidence="3">3.1.11.2</ecNumber>
    </recommendedName>
</protein>
<dbReference type="GeneTree" id="ENSGT00940000175553"/>
<dbReference type="CDD" id="cd09076">
    <property type="entry name" value="L1-EN"/>
    <property type="match status" value="1"/>
</dbReference>
<dbReference type="InterPro" id="IPR004808">
    <property type="entry name" value="AP_endonuc_1"/>
</dbReference>
<evidence type="ECO:0000313" key="12">
    <source>
        <dbReference type="Ensembl" id="ENSXCOP00000013913.1"/>
    </source>
</evidence>
<accession>A0A3B5LP95</accession>
<dbReference type="InterPro" id="IPR036691">
    <property type="entry name" value="Endo/exonu/phosph_ase_sf"/>
</dbReference>
<evidence type="ECO:0000256" key="5">
    <source>
        <dbReference type="ARBA" id="ARBA00022763"/>
    </source>
</evidence>